<sequence length="61" mass="7121">MYTNYRCREMYIVKEQSNSKVEAIVEILKELGVKVSVTKSKFEMVNAITHKEVLKLKESNI</sequence>
<evidence type="ECO:0000313" key="1">
    <source>
        <dbReference type="EMBL" id="SEW08770.1"/>
    </source>
</evidence>
<reference evidence="1 2" key="1">
    <citation type="submission" date="2016-10" db="EMBL/GenBank/DDBJ databases">
        <authorList>
            <person name="Varghese N."/>
            <person name="Submissions S."/>
        </authorList>
    </citation>
    <scope>NUCLEOTIDE SEQUENCE [LARGE SCALE GENOMIC DNA]</scope>
    <source>
        <strain evidence="1 2">IBRC-M10081</strain>
    </source>
</reference>
<dbReference type="AlphaFoldDB" id="A0A662Z7U3"/>
<organism evidence="1 2">
    <name type="scientific">Aliicoccus persicus</name>
    <dbReference type="NCBI Taxonomy" id="930138"/>
    <lineage>
        <taxon>Bacteria</taxon>
        <taxon>Bacillati</taxon>
        <taxon>Bacillota</taxon>
        <taxon>Bacilli</taxon>
        <taxon>Bacillales</taxon>
        <taxon>Staphylococcaceae</taxon>
        <taxon>Aliicoccus</taxon>
    </lineage>
</organism>
<protein>
    <submittedName>
        <fullName evidence="1">Uncharacterized protein</fullName>
    </submittedName>
</protein>
<dbReference type="EMBL" id="FOIT01000004">
    <property type="protein sequence ID" value="SEW08770.1"/>
    <property type="molecule type" value="Genomic_DNA"/>
</dbReference>
<name>A0A662Z7U3_9STAP</name>
<keyword evidence="2" id="KW-1185">Reference proteome</keyword>
<proteinExistence type="predicted"/>
<gene>
    <name evidence="1" type="ORF">SAMN05192557_1575</name>
</gene>
<evidence type="ECO:0000313" key="2">
    <source>
        <dbReference type="Proteomes" id="UP000243605"/>
    </source>
</evidence>
<dbReference type="NCBIfam" id="NF040845">
    <property type="entry name" value="lmo0850_fam"/>
    <property type="match status" value="1"/>
</dbReference>
<dbReference type="InterPro" id="IPR049839">
    <property type="entry name" value="Lmo0850-like"/>
</dbReference>
<accession>A0A662Z7U3</accession>
<dbReference type="Proteomes" id="UP000243605">
    <property type="component" value="Unassembled WGS sequence"/>
</dbReference>